<reference evidence="4" key="1">
    <citation type="journal article" date="2018" name="Mol. Plant Pathol.">
        <title>Novel Rosaceae plant elicitor peptides as sustainable tools to control Xanthomonas arboricola pv. pruni in Prunus spp.</title>
        <authorList>
            <person name="Ruiz C."/>
            <person name="Nadal A."/>
            <person name="Montesinos E."/>
            <person name="Pla M."/>
        </authorList>
    </citation>
    <scope>NUCLEOTIDE SEQUENCE</scope>
</reference>
<proteinExistence type="inferred from homology"/>
<accession>A0A822ZZH7</accession>
<evidence type="ECO:0000256" key="1">
    <source>
        <dbReference type="ARBA" id="ARBA00011021"/>
    </source>
</evidence>
<dbReference type="GO" id="GO:0045087">
    <property type="term" value="P:innate immune response"/>
    <property type="evidence" value="ECO:0007669"/>
    <property type="project" value="InterPro"/>
</dbReference>
<evidence type="ECO:0000256" key="2">
    <source>
        <dbReference type="ARBA" id="ARBA00022821"/>
    </source>
</evidence>
<evidence type="ECO:0000256" key="3">
    <source>
        <dbReference type="SAM" id="MobiDB-lite"/>
    </source>
</evidence>
<evidence type="ECO:0000313" key="4">
    <source>
        <dbReference type="EMBL" id="DAD54771.1"/>
    </source>
</evidence>
<dbReference type="EMBL" id="BK014432">
    <property type="protein sequence ID" value="DAD54771.1"/>
    <property type="molecule type" value="Genomic_DNA"/>
</dbReference>
<reference evidence="4" key="2">
    <citation type="submission" date="2021-02" db="EMBL/GenBank/DDBJ databases">
        <authorList>
            <person name="Pla de Sola-Morales M."/>
        </authorList>
    </citation>
    <scope>NUCLEOTIDE SEQUENCE</scope>
</reference>
<organism evidence="4">
    <name type="scientific">Pyrus x bretschneideri</name>
    <name type="common">Chinese white pear</name>
    <dbReference type="NCBI Taxonomy" id="225117"/>
    <lineage>
        <taxon>Eukaryota</taxon>
        <taxon>Viridiplantae</taxon>
        <taxon>Streptophyta</taxon>
        <taxon>Embryophyta</taxon>
        <taxon>Tracheophyta</taxon>
        <taxon>Spermatophyta</taxon>
        <taxon>Magnoliopsida</taxon>
        <taxon>eudicotyledons</taxon>
        <taxon>Gunneridae</taxon>
        <taxon>Pentapetalae</taxon>
        <taxon>rosids</taxon>
        <taxon>fabids</taxon>
        <taxon>Rosales</taxon>
        <taxon>Rosaceae</taxon>
        <taxon>Amygdaloideae</taxon>
        <taxon>Maleae</taxon>
        <taxon>Pyrus</taxon>
    </lineage>
</organism>
<feature type="compositionally biased region" description="Basic and acidic residues" evidence="3">
    <location>
        <begin position="48"/>
        <end position="59"/>
    </location>
</feature>
<dbReference type="AlphaFoldDB" id="A0A822ZZH7"/>
<keyword evidence="2" id="KW-0611">Plant defense</keyword>
<comment type="similarity">
    <text evidence="1">Belongs to the brassicaceae elicitor peptide family.</text>
</comment>
<dbReference type="InterPro" id="IPR035176">
    <property type="entry name" value="PEP"/>
</dbReference>
<dbReference type="Pfam" id="PF17232">
    <property type="entry name" value="Pep1_7"/>
    <property type="match status" value="1"/>
</dbReference>
<name>A0A822ZZH7_9ROSA</name>
<protein>
    <submittedName>
        <fullName evidence="4">PROPEP4</fullName>
    </submittedName>
</protein>
<sequence>MEYSLSHKGSADEVEELMDKRSYYIFPCHFLEEAVRAFCKCLGIETKSQEDKDTDKINPEKITPPTSEQLLDGAVPSLLMTYGDPPSSSATETADEAAAITRIKVSARERPGLSTGKGGKTN</sequence>
<feature type="region of interest" description="Disordered" evidence="3">
    <location>
        <begin position="48"/>
        <end position="69"/>
    </location>
</feature>
<gene>
    <name evidence="4" type="primary">PROPEP4</name>
</gene>